<reference evidence="1 2" key="1">
    <citation type="journal article" date="2019" name="Sci. Rep.">
        <title>Orb-weaving spider Araneus ventricosus genome elucidates the spidroin gene catalogue.</title>
        <authorList>
            <person name="Kono N."/>
            <person name="Nakamura H."/>
            <person name="Ohtoshi R."/>
            <person name="Moran D.A.P."/>
            <person name="Shinohara A."/>
            <person name="Yoshida Y."/>
            <person name="Fujiwara M."/>
            <person name="Mori M."/>
            <person name="Tomita M."/>
            <person name="Arakawa K."/>
        </authorList>
    </citation>
    <scope>NUCLEOTIDE SEQUENCE [LARGE SCALE GENOMIC DNA]</scope>
</reference>
<evidence type="ECO:0000313" key="1">
    <source>
        <dbReference type="EMBL" id="GBO19679.1"/>
    </source>
</evidence>
<dbReference type="Proteomes" id="UP000499080">
    <property type="component" value="Unassembled WGS sequence"/>
</dbReference>
<protein>
    <submittedName>
        <fullName evidence="1">Uncharacterized protein</fullName>
    </submittedName>
</protein>
<dbReference type="AlphaFoldDB" id="A0A4Y2V357"/>
<name>A0A4Y2V357_ARAVE</name>
<sequence length="193" mass="21021">MNPSSAADPDPLIRTGVNNTSLTGTRSLPLAGVFTAAGTNPFGAFAGNPYGGAFAGNPYGGVFAGNPYGGVFAGNPFLSGFGFGSSGVSRAPVYPAFPDPFVPFVIPTFQFPEFKNWYEGENVCKEEKLMNTQLPDDVIPDDWKDDMPNVNTDFSHEQESCKGTDKKYVCVKRYSEKFYFVLYKHLKTSFTKS</sequence>
<organism evidence="1 2">
    <name type="scientific">Araneus ventricosus</name>
    <name type="common">Orbweaver spider</name>
    <name type="synonym">Epeira ventricosa</name>
    <dbReference type="NCBI Taxonomy" id="182803"/>
    <lineage>
        <taxon>Eukaryota</taxon>
        <taxon>Metazoa</taxon>
        <taxon>Ecdysozoa</taxon>
        <taxon>Arthropoda</taxon>
        <taxon>Chelicerata</taxon>
        <taxon>Arachnida</taxon>
        <taxon>Araneae</taxon>
        <taxon>Araneomorphae</taxon>
        <taxon>Entelegynae</taxon>
        <taxon>Araneoidea</taxon>
        <taxon>Araneidae</taxon>
        <taxon>Araneus</taxon>
    </lineage>
</organism>
<comment type="caution">
    <text evidence="1">The sequence shown here is derived from an EMBL/GenBank/DDBJ whole genome shotgun (WGS) entry which is preliminary data.</text>
</comment>
<evidence type="ECO:0000313" key="2">
    <source>
        <dbReference type="Proteomes" id="UP000499080"/>
    </source>
</evidence>
<gene>
    <name evidence="1" type="ORF">AVEN_2602_1</name>
</gene>
<dbReference type="EMBL" id="BGPR01043140">
    <property type="protein sequence ID" value="GBO19679.1"/>
    <property type="molecule type" value="Genomic_DNA"/>
</dbReference>
<accession>A0A4Y2V357</accession>
<keyword evidence="2" id="KW-1185">Reference proteome</keyword>
<proteinExistence type="predicted"/>